<dbReference type="InterPro" id="IPR000172">
    <property type="entry name" value="GMC_OxRdtase_N"/>
</dbReference>
<dbReference type="PANTHER" id="PTHR47190">
    <property type="entry name" value="DEHYDROGENASE, PUTATIVE-RELATED"/>
    <property type="match status" value="1"/>
</dbReference>
<name>A0ABR2IHL6_9PEZI</name>
<gene>
    <name evidence="5" type="ORF">PGQ11_008920</name>
</gene>
<dbReference type="Gene3D" id="3.30.410.10">
    <property type="entry name" value="Cholesterol Oxidase, domain 2"/>
    <property type="match status" value="1"/>
</dbReference>
<protein>
    <submittedName>
        <fullName evidence="5">Cellobiose dehydrogenase</fullName>
    </submittedName>
</protein>
<dbReference type="InterPro" id="IPR036188">
    <property type="entry name" value="FAD/NAD-bd_sf"/>
</dbReference>
<evidence type="ECO:0000313" key="6">
    <source>
        <dbReference type="Proteomes" id="UP001390339"/>
    </source>
</evidence>
<evidence type="ECO:0000256" key="2">
    <source>
        <dbReference type="SAM" id="SignalP"/>
    </source>
</evidence>
<dbReference type="Gene3D" id="3.50.50.60">
    <property type="entry name" value="FAD/NAD(P)-binding domain"/>
    <property type="match status" value="1"/>
</dbReference>
<evidence type="ECO:0000313" key="5">
    <source>
        <dbReference type="EMBL" id="KAK8862685.1"/>
    </source>
</evidence>
<sequence length="584" mass="63053">MAKIPMLPLAAICLLLSAAQGRGIAPAQNTTYDYIVVGGGAAGLVVGDRLSEAGHSVLLVERGPVSSGRWIPDAATAQMPFDNWRPEWLRGTNLTRFDVPGLAQYFWSSQDNITCADQPENPAACVLGGSTAVNSALWWRPPAKDFDDNGYPEGWKSADMRDAIERAFTRMPATDRPSPDGILYSPEGYNVVSAALTKAGWSNVTANEAPDEKNRTFSYANYHYRFGYRNGPMDTYLKTASARPNFVLRTDTSVRRVIRDGGRATGVEIEGSGGVINVTPGTGRVVLSAGYFGTTKILLRSGIGPEDQLKVVAGSPTDGATFIDQAQWLQLPVGKNLKDHQVTDFQISHPSVQNYDWSKNIWAKPVQKDLDQYLKDRSGMLAGPPNNHGPMAWEALDGSLFSDGTPRQIQWTTRIQNPGPPNNLLTLTSFVGRGSSTVGRLAINSNMTMTYAEIPYFQTEDDKKAAVIAGERMIAALKANPNITLVKPAPDQTVADYVNSVPINVASRRGLHLMGTARMGSNSGLNNTNGEAVVDSDAKVYGTENLFVVDASILRGIVTANPTGAIFSVAEKAVERILKLSSRS</sequence>
<dbReference type="Proteomes" id="UP001390339">
    <property type="component" value="Unassembled WGS sequence"/>
</dbReference>
<feature type="domain" description="Glucose-methanol-choline oxidoreductase C-terminal" evidence="4">
    <location>
        <begin position="438"/>
        <end position="570"/>
    </location>
</feature>
<evidence type="ECO:0000259" key="4">
    <source>
        <dbReference type="Pfam" id="PF05199"/>
    </source>
</evidence>
<feature type="chain" id="PRO_5046971724" evidence="2">
    <location>
        <begin position="22"/>
        <end position="584"/>
    </location>
</feature>
<dbReference type="Pfam" id="PF00732">
    <property type="entry name" value="GMC_oxred_N"/>
    <property type="match status" value="1"/>
</dbReference>
<proteinExistence type="inferred from homology"/>
<organism evidence="5 6">
    <name type="scientific">Apiospora arundinis</name>
    <dbReference type="NCBI Taxonomy" id="335852"/>
    <lineage>
        <taxon>Eukaryota</taxon>
        <taxon>Fungi</taxon>
        <taxon>Dikarya</taxon>
        <taxon>Ascomycota</taxon>
        <taxon>Pezizomycotina</taxon>
        <taxon>Sordariomycetes</taxon>
        <taxon>Xylariomycetidae</taxon>
        <taxon>Amphisphaeriales</taxon>
        <taxon>Apiosporaceae</taxon>
        <taxon>Apiospora</taxon>
    </lineage>
</organism>
<dbReference type="InterPro" id="IPR012132">
    <property type="entry name" value="GMC_OxRdtase"/>
</dbReference>
<comment type="caution">
    <text evidence="5">The sequence shown here is derived from an EMBL/GenBank/DDBJ whole genome shotgun (WGS) entry which is preliminary data.</text>
</comment>
<dbReference type="SUPFAM" id="SSF54373">
    <property type="entry name" value="FAD-linked reductases, C-terminal domain"/>
    <property type="match status" value="1"/>
</dbReference>
<dbReference type="InterPro" id="IPR053208">
    <property type="entry name" value="GMC_Oxidoreductase_CD"/>
</dbReference>
<dbReference type="SUPFAM" id="SSF51905">
    <property type="entry name" value="FAD/NAD(P)-binding domain"/>
    <property type="match status" value="1"/>
</dbReference>
<accession>A0ABR2IHL6</accession>
<dbReference type="Pfam" id="PF05199">
    <property type="entry name" value="GMC_oxred_C"/>
    <property type="match status" value="1"/>
</dbReference>
<evidence type="ECO:0000256" key="1">
    <source>
        <dbReference type="ARBA" id="ARBA00010790"/>
    </source>
</evidence>
<keyword evidence="2" id="KW-0732">Signal</keyword>
<keyword evidence="6" id="KW-1185">Reference proteome</keyword>
<dbReference type="PANTHER" id="PTHR47190:SF2">
    <property type="entry name" value="CELLOBIOSE DEHYDROGENASE (AFU_ORTHOLOGUE AFUA_2G17620)"/>
    <property type="match status" value="1"/>
</dbReference>
<reference evidence="5 6" key="1">
    <citation type="journal article" date="2024" name="IMA Fungus">
        <title>Apiospora arundinis, a panoply of carbohydrate-active enzymes and secondary metabolites.</title>
        <authorList>
            <person name="Sorensen T."/>
            <person name="Petersen C."/>
            <person name="Muurmann A.T."/>
            <person name="Christiansen J.V."/>
            <person name="Brundto M.L."/>
            <person name="Overgaard C.K."/>
            <person name="Boysen A.T."/>
            <person name="Wollenberg R.D."/>
            <person name="Larsen T.O."/>
            <person name="Sorensen J.L."/>
            <person name="Nielsen K.L."/>
            <person name="Sondergaard T.E."/>
        </authorList>
    </citation>
    <scope>NUCLEOTIDE SEQUENCE [LARGE SCALE GENOMIC DNA]</scope>
    <source>
        <strain evidence="5 6">AAU 773</strain>
    </source>
</reference>
<dbReference type="InterPro" id="IPR007867">
    <property type="entry name" value="GMC_OxRtase_C"/>
</dbReference>
<comment type="similarity">
    <text evidence="1">Belongs to the GMC oxidoreductase family.</text>
</comment>
<dbReference type="EMBL" id="JAPCWZ010000005">
    <property type="protein sequence ID" value="KAK8862685.1"/>
    <property type="molecule type" value="Genomic_DNA"/>
</dbReference>
<feature type="domain" description="Glucose-methanol-choline oxidoreductase N-terminal" evidence="3">
    <location>
        <begin position="32"/>
        <end position="342"/>
    </location>
</feature>
<dbReference type="PIRSF" id="PIRSF000137">
    <property type="entry name" value="Alcohol_oxidase"/>
    <property type="match status" value="1"/>
</dbReference>
<feature type="signal peptide" evidence="2">
    <location>
        <begin position="1"/>
        <end position="21"/>
    </location>
</feature>
<evidence type="ECO:0000259" key="3">
    <source>
        <dbReference type="Pfam" id="PF00732"/>
    </source>
</evidence>